<evidence type="ECO:0000256" key="1">
    <source>
        <dbReference type="SAM" id="SignalP"/>
    </source>
</evidence>
<sequence>MKFTLAIASTLFATAITAAPSAIQARNGKYPEATVSVINDITGAHAPITLGADGSEHRVGDLFTGTPIDNAGTILATSAQLTMFPQGVECSFYLPGGKPIILDSQAHTFAQLDGNPDAACTVVLNDFIFSCKMVKLPWQ</sequence>
<reference evidence="2 3" key="1">
    <citation type="submission" date="2016-07" db="EMBL/GenBank/DDBJ databases">
        <title>Pervasive Adenine N6-methylation of Active Genes in Fungi.</title>
        <authorList>
            <consortium name="DOE Joint Genome Institute"/>
            <person name="Mondo S.J."/>
            <person name="Dannebaum R.O."/>
            <person name="Kuo R.C."/>
            <person name="Labutti K."/>
            <person name="Haridas S."/>
            <person name="Kuo A."/>
            <person name="Salamov A."/>
            <person name="Ahrendt S.R."/>
            <person name="Lipzen A."/>
            <person name="Sullivan W."/>
            <person name="Andreopoulos W.B."/>
            <person name="Clum A."/>
            <person name="Lindquist E."/>
            <person name="Daum C."/>
            <person name="Ramamoorthy G.K."/>
            <person name="Gryganskyi A."/>
            <person name="Culley D."/>
            <person name="Magnuson J.K."/>
            <person name="James T.Y."/>
            <person name="O'Malley M.A."/>
            <person name="Stajich J.E."/>
            <person name="Spatafora J.W."/>
            <person name="Visel A."/>
            <person name="Grigoriev I.V."/>
        </authorList>
    </citation>
    <scope>NUCLEOTIDE SEQUENCE [LARGE SCALE GENOMIC DNA]</scope>
    <source>
        <strain evidence="2 3">CBS 115471</strain>
    </source>
</reference>
<feature type="chain" id="PRO_5013276950" evidence="1">
    <location>
        <begin position="19"/>
        <end position="139"/>
    </location>
</feature>
<protein>
    <submittedName>
        <fullName evidence="2">Uncharacterized protein</fullName>
    </submittedName>
</protein>
<organism evidence="2 3">
    <name type="scientific">Clohesyomyces aquaticus</name>
    <dbReference type="NCBI Taxonomy" id="1231657"/>
    <lineage>
        <taxon>Eukaryota</taxon>
        <taxon>Fungi</taxon>
        <taxon>Dikarya</taxon>
        <taxon>Ascomycota</taxon>
        <taxon>Pezizomycotina</taxon>
        <taxon>Dothideomycetes</taxon>
        <taxon>Pleosporomycetidae</taxon>
        <taxon>Pleosporales</taxon>
        <taxon>Lindgomycetaceae</taxon>
        <taxon>Clohesyomyces</taxon>
    </lineage>
</organism>
<keyword evidence="3" id="KW-1185">Reference proteome</keyword>
<keyword evidence="1" id="KW-0732">Signal</keyword>
<comment type="caution">
    <text evidence="2">The sequence shown here is derived from an EMBL/GenBank/DDBJ whole genome shotgun (WGS) entry which is preliminary data.</text>
</comment>
<accession>A0A1Y1YYC9</accession>
<feature type="signal peptide" evidence="1">
    <location>
        <begin position="1"/>
        <end position="18"/>
    </location>
</feature>
<evidence type="ECO:0000313" key="3">
    <source>
        <dbReference type="Proteomes" id="UP000193144"/>
    </source>
</evidence>
<gene>
    <name evidence="2" type="ORF">BCR34DRAFT_605359</name>
</gene>
<dbReference type="EMBL" id="MCFA01000151">
    <property type="protein sequence ID" value="ORY03031.1"/>
    <property type="molecule type" value="Genomic_DNA"/>
</dbReference>
<dbReference type="OrthoDB" id="3497702at2759"/>
<evidence type="ECO:0000313" key="2">
    <source>
        <dbReference type="EMBL" id="ORY03031.1"/>
    </source>
</evidence>
<dbReference type="AlphaFoldDB" id="A0A1Y1YYC9"/>
<name>A0A1Y1YYC9_9PLEO</name>
<proteinExistence type="predicted"/>
<dbReference type="Proteomes" id="UP000193144">
    <property type="component" value="Unassembled WGS sequence"/>
</dbReference>